<organism evidence="1 2">
    <name type="scientific">Thelephora ganbajun</name>
    <name type="common">Ganba fungus</name>
    <dbReference type="NCBI Taxonomy" id="370292"/>
    <lineage>
        <taxon>Eukaryota</taxon>
        <taxon>Fungi</taxon>
        <taxon>Dikarya</taxon>
        <taxon>Basidiomycota</taxon>
        <taxon>Agaricomycotina</taxon>
        <taxon>Agaricomycetes</taxon>
        <taxon>Thelephorales</taxon>
        <taxon>Thelephoraceae</taxon>
        <taxon>Thelephora</taxon>
    </lineage>
</organism>
<dbReference type="Proteomes" id="UP000886501">
    <property type="component" value="Unassembled WGS sequence"/>
</dbReference>
<dbReference type="EMBL" id="MU118431">
    <property type="protein sequence ID" value="KAF9642531.1"/>
    <property type="molecule type" value="Genomic_DNA"/>
</dbReference>
<comment type="caution">
    <text evidence="1">The sequence shown here is derived from an EMBL/GenBank/DDBJ whole genome shotgun (WGS) entry which is preliminary data.</text>
</comment>
<name>A0ACB6YYP5_THEGA</name>
<gene>
    <name evidence="1" type="ORF">BDM02DRAFT_3124479</name>
</gene>
<reference evidence="1" key="2">
    <citation type="journal article" date="2020" name="Nat. Commun.">
        <title>Large-scale genome sequencing of mycorrhizal fungi provides insights into the early evolution of symbiotic traits.</title>
        <authorList>
            <person name="Miyauchi S."/>
            <person name="Kiss E."/>
            <person name="Kuo A."/>
            <person name="Drula E."/>
            <person name="Kohler A."/>
            <person name="Sanchez-Garcia M."/>
            <person name="Morin E."/>
            <person name="Andreopoulos B."/>
            <person name="Barry K.W."/>
            <person name="Bonito G."/>
            <person name="Buee M."/>
            <person name="Carver A."/>
            <person name="Chen C."/>
            <person name="Cichocki N."/>
            <person name="Clum A."/>
            <person name="Culley D."/>
            <person name="Crous P.W."/>
            <person name="Fauchery L."/>
            <person name="Girlanda M."/>
            <person name="Hayes R.D."/>
            <person name="Keri Z."/>
            <person name="LaButti K."/>
            <person name="Lipzen A."/>
            <person name="Lombard V."/>
            <person name="Magnuson J."/>
            <person name="Maillard F."/>
            <person name="Murat C."/>
            <person name="Nolan M."/>
            <person name="Ohm R.A."/>
            <person name="Pangilinan J."/>
            <person name="Pereira M.F."/>
            <person name="Perotto S."/>
            <person name="Peter M."/>
            <person name="Pfister S."/>
            <person name="Riley R."/>
            <person name="Sitrit Y."/>
            <person name="Stielow J.B."/>
            <person name="Szollosi G."/>
            <person name="Zifcakova L."/>
            <person name="Stursova M."/>
            <person name="Spatafora J.W."/>
            <person name="Tedersoo L."/>
            <person name="Vaario L.M."/>
            <person name="Yamada A."/>
            <person name="Yan M."/>
            <person name="Wang P."/>
            <person name="Xu J."/>
            <person name="Bruns T."/>
            <person name="Baldrian P."/>
            <person name="Vilgalys R."/>
            <person name="Dunand C."/>
            <person name="Henrissat B."/>
            <person name="Grigoriev I.V."/>
            <person name="Hibbett D."/>
            <person name="Nagy L.G."/>
            <person name="Martin F.M."/>
        </authorList>
    </citation>
    <scope>NUCLEOTIDE SEQUENCE</scope>
    <source>
        <strain evidence="1">P2</strain>
    </source>
</reference>
<reference evidence="1" key="1">
    <citation type="submission" date="2019-10" db="EMBL/GenBank/DDBJ databases">
        <authorList>
            <consortium name="DOE Joint Genome Institute"/>
            <person name="Kuo A."/>
            <person name="Miyauchi S."/>
            <person name="Kiss E."/>
            <person name="Drula E."/>
            <person name="Kohler A."/>
            <person name="Sanchez-Garcia M."/>
            <person name="Andreopoulos B."/>
            <person name="Barry K.W."/>
            <person name="Bonito G."/>
            <person name="Buee M."/>
            <person name="Carver A."/>
            <person name="Chen C."/>
            <person name="Cichocki N."/>
            <person name="Clum A."/>
            <person name="Culley D."/>
            <person name="Crous P.W."/>
            <person name="Fauchery L."/>
            <person name="Girlanda M."/>
            <person name="Hayes R."/>
            <person name="Keri Z."/>
            <person name="Labutti K."/>
            <person name="Lipzen A."/>
            <person name="Lombard V."/>
            <person name="Magnuson J."/>
            <person name="Maillard F."/>
            <person name="Morin E."/>
            <person name="Murat C."/>
            <person name="Nolan M."/>
            <person name="Ohm R."/>
            <person name="Pangilinan J."/>
            <person name="Pereira M."/>
            <person name="Perotto S."/>
            <person name="Peter M."/>
            <person name="Riley R."/>
            <person name="Sitrit Y."/>
            <person name="Stielow B."/>
            <person name="Szollosi G."/>
            <person name="Zifcakova L."/>
            <person name="Stursova M."/>
            <person name="Spatafora J.W."/>
            <person name="Tedersoo L."/>
            <person name="Vaario L.-M."/>
            <person name="Yamada A."/>
            <person name="Yan M."/>
            <person name="Wang P."/>
            <person name="Xu J."/>
            <person name="Bruns T."/>
            <person name="Baldrian P."/>
            <person name="Vilgalys R."/>
            <person name="Henrissat B."/>
            <person name="Grigoriev I.V."/>
            <person name="Hibbett D."/>
            <person name="Nagy L.G."/>
            <person name="Martin F.M."/>
        </authorList>
    </citation>
    <scope>NUCLEOTIDE SEQUENCE</scope>
    <source>
        <strain evidence="1">P2</strain>
    </source>
</reference>
<proteinExistence type="predicted"/>
<sequence length="92" mass="9970">MSSSPLVSINKAKDAIPGRYIVTFKDSVGHDVGVSSVTDRIDSQSNVTHKWDFINGLAGTFTDADLELLRSHPDVASIKEDGYVHTQVPASR</sequence>
<protein>
    <submittedName>
        <fullName evidence="1">Uncharacterized protein</fullName>
    </submittedName>
</protein>
<evidence type="ECO:0000313" key="1">
    <source>
        <dbReference type="EMBL" id="KAF9642531.1"/>
    </source>
</evidence>
<evidence type="ECO:0000313" key="2">
    <source>
        <dbReference type="Proteomes" id="UP000886501"/>
    </source>
</evidence>
<accession>A0ACB6YYP5</accession>
<keyword evidence="2" id="KW-1185">Reference proteome</keyword>